<dbReference type="EMBL" id="JAGHQM010000154">
    <property type="protein sequence ID" value="KAH0564967.1"/>
    <property type="molecule type" value="Genomic_DNA"/>
</dbReference>
<evidence type="ECO:0000259" key="2">
    <source>
        <dbReference type="Pfam" id="PF10213"/>
    </source>
</evidence>
<accession>A0A9P8LGB1</accession>
<dbReference type="InterPro" id="IPR019349">
    <property type="entry name" value="Ribosomal_mS35_mit"/>
</dbReference>
<proteinExistence type="predicted"/>
<name>A0A9P8LGB1_9PEZI</name>
<dbReference type="GO" id="GO:0003735">
    <property type="term" value="F:structural constituent of ribosome"/>
    <property type="evidence" value="ECO:0007669"/>
    <property type="project" value="InterPro"/>
</dbReference>
<dbReference type="GO" id="GO:0032543">
    <property type="term" value="P:mitochondrial translation"/>
    <property type="evidence" value="ECO:0007669"/>
    <property type="project" value="InterPro"/>
</dbReference>
<reference evidence="3" key="1">
    <citation type="submission" date="2021-03" db="EMBL/GenBank/DDBJ databases">
        <title>Comparative genomics and phylogenomic investigation of the class Geoglossomycetes provide insights into ecological specialization and systematics.</title>
        <authorList>
            <person name="Melie T."/>
            <person name="Pirro S."/>
            <person name="Miller A.N."/>
            <person name="Quandt A."/>
        </authorList>
    </citation>
    <scope>NUCLEOTIDE SEQUENCE</scope>
    <source>
        <strain evidence="3">CAQ_001_2017</strain>
    </source>
</reference>
<evidence type="ECO:0000313" key="3">
    <source>
        <dbReference type="EMBL" id="KAH0564967.1"/>
    </source>
</evidence>
<feature type="region of interest" description="Disordered" evidence="1">
    <location>
        <begin position="35"/>
        <end position="63"/>
    </location>
</feature>
<comment type="caution">
    <text evidence="3">The sequence shown here is derived from an EMBL/GenBank/DDBJ whole genome shotgun (WGS) entry which is preliminary data.</text>
</comment>
<evidence type="ECO:0000313" key="4">
    <source>
        <dbReference type="Proteomes" id="UP000750711"/>
    </source>
</evidence>
<feature type="domain" description="Small ribosomal subunit protein mS35 mitochondrial conserved" evidence="2">
    <location>
        <begin position="189"/>
        <end position="309"/>
    </location>
</feature>
<dbReference type="PANTHER" id="PTHR13490">
    <property type="entry name" value="MITOCHONDRIAL 28S RIBOSOMAL PROTEIN S28"/>
    <property type="match status" value="1"/>
</dbReference>
<dbReference type="Proteomes" id="UP000750711">
    <property type="component" value="Unassembled WGS sequence"/>
</dbReference>
<keyword evidence="4" id="KW-1185">Reference proteome</keyword>
<organism evidence="3 4">
    <name type="scientific">Trichoglossum hirsutum</name>
    <dbReference type="NCBI Taxonomy" id="265104"/>
    <lineage>
        <taxon>Eukaryota</taxon>
        <taxon>Fungi</taxon>
        <taxon>Dikarya</taxon>
        <taxon>Ascomycota</taxon>
        <taxon>Pezizomycotina</taxon>
        <taxon>Geoglossomycetes</taxon>
        <taxon>Geoglossales</taxon>
        <taxon>Geoglossaceae</taxon>
        <taxon>Trichoglossum</taxon>
    </lineage>
</organism>
<protein>
    <recommendedName>
        <fullName evidence="2">Small ribosomal subunit protein mS35 mitochondrial conserved domain-containing protein</fullName>
    </recommendedName>
</protein>
<dbReference type="PANTHER" id="PTHR13490:SF0">
    <property type="entry name" value="SMALL RIBOSOMAL SUBUNIT PROTEIN MS35"/>
    <property type="match status" value="1"/>
</dbReference>
<dbReference type="GO" id="GO:0005763">
    <property type="term" value="C:mitochondrial small ribosomal subunit"/>
    <property type="evidence" value="ECO:0007669"/>
    <property type="project" value="TreeGrafter"/>
</dbReference>
<gene>
    <name evidence="3" type="ORF">GP486_001644</name>
</gene>
<dbReference type="InterPro" id="IPR039848">
    <property type="entry name" value="Ribosomal_mS35_mt"/>
</dbReference>
<evidence type="ECO:0000256" key="1">
    <source>
        <dbReference type="SAM" id="MobiDB-lite"/>
    </source>
</evidence>
<sequence length="379" mass="43152">MAAVANRWGSVARRYACVLPSPNASRISIASLRPFSSSRDSGNVEPKGRNNSSVSRSPPSAFAETLSVEDRARYDSLSAEDRERFEQAAKRLRRHMTSPGVEGRLSAAVATAVHNIEMERPIIAHERFRGGGFMAMGEEDEEGTGPDDEFKEDDISSLAHAELEQHREMREYARLAAWEMPLLSKLAKPFVPPSKDQPLQFRYTTYLGEEHPAEKKVVLQFRTKDMPDLTEVQRDKLIKLVGVRYNPETDVVRMSCEMFETQAQNKRYLGDLVDTLLREAKDPTDTFEDIPLDFRHHHFREKPRFPRHWRMTPERKEQLLALRKERELSDQQRAAEGKLLDGVAMIEKSLAAQPAISTPAMEEAVALRGRGKGKTKLRR</sequence>
<dbReference type="Pfam" id="PF10213">
    <property type="entry name" value="MRP-S28"/>
    <property type="match status" value="1"/>
</dbReference>
<feature type="compositionally biased region" description="Low complexity" evidence="1">
    <location>
        <begin position="49"/>
        <end position="60"/>
    </location>
</feature>
<dbReference type="AlphaFoldDB" id="A0A9P8LGB1"/>